<dbReference type="GO" id="GO:0003824">
    <property type="term" value="F:catalytic activity"/>
    <property type="evidence" value="ECO:0007669"/>
    <property type="project" value="InterPro"/>
</dbReference>
<organism evidence="4 5">
    <name type="scientific">Streptomyces jeddahensis</name>
    <dbReference type="NCBI Taxonomy" id="1716141"/>
    <lineage>
        <taxon>Bacteria</taxon>
        <taxon>Bacillati</taxon>
        <taxon>Actinomycetota</taxon>
        <taxon>Actinomycetes</taxon>
        <taxon>Kitasatosporales</taxon>
        <taxon>Streptomycetaceae</taxon>
        <taxon>Streptomyces</taxon>
    </lineage>
</organism>
<dbReference type="STRING" id="1716141.STSP_04480"/>
<sequence>MSDRSSHRHHRFTRRTALTGLAGLALAGAGATTATAATAATAGTDAYATSPSPEADARGRGRAIRFATFNASLNRGTQGALVKDLSTGDNAQAQNVAEIIQRVNPDVLLINEFDYDETGEALRLFLRNYLSVGHNGSTPRRFPYSFTAPVNTGVASGVDLDGRNGAVTEPGSDAYGQDAYGYGWFPGQYGMAVLSKYPLDTRAARTFQHFLWKDMPDNAMPEGYYSDEAVAVLRLSSKSHWDLPVRLGPGWKDTVHFLVSHPTPPTFDGPEDRNGRRNHDEIRFWADYIGGRGRAAYIYDDRGGRGGLRPDSRFVIAGDLNADPHDGDSYDHAVLQLLDHDAVRLAATPPSSAGGVEAAQLQGGANTTHTGNPAYDTADFGDTAPGNLRVDHVIPSKGLVPGDNGIFWPPSTSPLHRLTGDGSTPVPSSDHRMVWQDVYLD</sequence>
<dbReference type="PROSITE" id="PS51318">
    <property type="entry name" value="TAT"/>
    <property type="match status" value="1"/>
</dbReference>
<evidence type="ECO:0000256" key="2">
    <source>
        <dbReference type="SAM" id="SignalP"/>
    </source>
</evidence>
<dbReference type="PATRIC" id="fig|1716141.3.peg.470"/>
<name>A0A177HZG6_9ACTN</name>
<dbReference type="Proteomes" id="UP000077381">
    <property type="component" value="Unassembled WGS sequence"/>
</dbReference>
<dbReference type="Pfam" id="PF03372">
    <property type="entry name" value="Exo_endo_phos"/>
    <property type="match status" value="1"/>
</dbReference>
<evidence type="ECO:0000259" key="3">
    <source>
        <dbReference type="Pfam" id="PF03372"/>
    </source>
</evidence>
<reference evidence="4 5" key="1">
    <citation type="submission" date="2015-12" db="EMBL/GenBank/DDBJ databases">
        <title>Genome sequence of Streptomyces sp. G25.</title>
        <authorList>
            <person name="Poehlein A."/>
            <person name="Roettig A."/>
            <person name="Hiessl S."/>
            <person name="Hauschild P."/>
            <person name="Schauer J."/>
            <person name="Madkour M.H."/>
            <person name="Al-Ansari A.M."/>
            <person name="Almakishah N.H."/>
            <person name="Steinbuechel A."/>
            <person name="Daniel R."/>
        </authorList>
    </citation>
    <scope>NUCLEOTIDE SEQUENCE [LARGE SCALE GENOMIC DNA]</scope>
    <source>
        <strain evidence="5">G25(2015)</strain>
    </source>
</reference>
<evidence type="ECO:0000313" key="5">
    <source>
        <dbReference type="Proteomes" id="UP000077381"/>
    </source>
</evidence>
<comment type="caution">
    <text evidence="4">The sequence shown here is derived from an EMBL/GenBank/DDBJ whole genome shotgun (WGS) entry which is preliminary data.</text>
</comment>
<dbReference type="InterPro" id="IPR006311">
    <property type="entry name" value="TAT_signal"/>
</dbReference>
<feature type="domain" description="Endonuclease/exonuclease/phosphatase" evidence="3">
    <location>
        <begin position="68"/>
        <end position="431"/>
    </location>
</feature>
<dbReference type="InterPro" id="IPR036691">
    <property type="entry name" value="Endo/exonu/phosph_ase_sf"/>
</dbReference>
<feature type="chain" id="PRO_5008063365" description="Endonuclease/exonuclease/phosphatase domain-containing protein" evidence="2">
    <location>
        <begin position="37"/>
        <end position="441"/>
    </location>
</feature>
<evidence type="ECO:0000313" key="4">
    <source>
        <dbReference type="EMBL" id="OAH16176.1"/>
    </source>
</evidence>
<dbReference type="InterPro" id="IPR005135">
    <property type="entry name" value="Endo/exonuclease/phosphatase"/>
</dbReference>
<dbReference type="OrthoDB" id="292013at2"/>
<feature type="region of interest" description="Disordered" evidence="1">
    <location>
        <begin position="363"/>
        <end position="382"/>
    </location>
</feature>
<dbReference type="AlphaFoldDB" id="A0A177HZG6"/>
<dbReference type="EMBL" id="LOHS01000023">
    <property type="protein sequence ID" value="OAH16176.1"/>
    <property type="molecule type" value="Genomic_DNA"/>
</dbReference>
<keyword evidence="5" id="KW-1185">Reference proteome</keyword>
<dbReference type="RefSeq" id="WP_078066825.1">
    <property type="nucleotide sequence ID" value="NZ_LOHS01000023.1"/>
</dbReference>
<keyword evidence="2" id="KW-0732">Signal</keyword>
<protein>
    <recommendedName>
        <fullName evidence="3">Endonuclease/exonuclease/phosphatase domain-containing protein</fullName>
    </recommendedName>
</protein>
<proteinExistence type="predicted"/>
<dbReference type="SUPFAM" id="SSF56219">
    <property type="entry name" value="DNase I-like"/>
    <property type="match status" value="1"/>
</dbReference>
<accession>A0A177HZG6</accession>
<feature type="signal peptide" evidence="2">
    <location>
        <begin position="1"/>
        <end position="36"/>
    </location>
</feature>
<gene>
    <name evidence="4" type="ORF">STSP_04480</name>
</gene>
<evidence type="ECO:0000256" key="1">
    <source>
        <dbReference type="SAM" id="MobiDB-lite"/>
    </source>
</evidence>
<dbReference type="Gene3D" id="3.60.10.10">
    <property type="entry name" value="Endonuclease/exonuclease/phosphatase"/>
    <property type="match status" value="1"/>
</dbReference>